<dbReference type="EMBL" id="JAGRRH010000006">
    <property type="protein sequence ID" value="KAG7369092.1"/>
    <property type="molecule type" value="Genomic_DNA"/>
</dbReference>
<organism evidence="1 2">
    <name type="scientific">Nitzschia inconspicua</name>
    <dbReference type="NCBI Taxonomy" id="303405"/>
    <lineage>
        <taxon>Eukaryota</taxon>
        <taxon>Sar</taxon>
        <taxon>Stramenopiles</taxon>
        <taxon>Ochrophyta</taxon>
        <taxon>Bacillariophyta</taxon>
        <taxon>Bacillariophyceae</taxon>
        <taxon>Bacillariophycidae</taxon>
        <taxon>Bacillariales</taxon>
        <taxon>Bacillariaceae</taxon>
        <taxon>Nitzschia</taxon>
    </lineage>
</organism>
<comment type="caution">
    <text evidence="1">The sequence shown here is derived from an EMBL/GenBank/DDBJ whole genome shotgun (WGS) entry which is preliminary data.</text>
</comment>
<name>A0A9K3LVL4_9STRA</name>
<protein>
    <submittedName>
        <fullName evidence="1">Uncharacterized protein</fullName>
    </submittedName>
</protein>
<dbReference type="AlphaFoldDB" id="A0A9K3LVL4"/>
<gene>
    <name evidence="1" type="ORF">IV203_031835</name>
</gene>
<accession>A0A9K3LVL4</accession>
<evidence type="ECO:0000313" key="1">
    <source>
        <dbReference type="EMBL" id="KAG7369092.1"/>
    </source>
</evidence>
<sequence length="298" mass="33906">MGLSKSRLERHDPLFFLQLLLPICRPDAADIEQDPRLPYYSNVMTWSQSYATKLGPYGHKFKEVMIPELVRFDGAFIGYGLFGGATDGAIYRRWKPDDAGYDRYIGARCAKNGLNGARSKVQLNGGEVMNWLGTNGYSATMTCRRDRLPSDIPRHFLHHEKSDPGSKPAKCARFSQPVTAVKVNEIDATDANDNKQYYTRVRFSMQSTSSTNFSRVNAMNENKKWIAKKDRGRVKNNTKRVWGNEYSKTTLFEDVRADRYCRLNVPQVQDLQQIIQVLALIEESCVGYGCRVGVRHVS</sequence>
<evidence type="ECO:0000313" key="2">
    <source>
        <dbReference type="Proteomes" id="UP000693970"/>
    </source>
</evidence>
<reference evidence="1" key="2">
    <citation type="submission" date="2021-04" db="EMBL/GenBank/DDBJ databases">
        <authorList>
            <person name="Podell S."/>
        </authorList>
    </citation>
    <scope>NUCLEOTIDE SEQUENCE</scope>
    <source>
        <strain evidence="1">Hildebrandi</strain>
    </source>
</reference>
<dbReference type="OrthoDB" id="6378515at2759"/>
<proteinExistence type="predicted"/>
<reference evidence="1" key="1">
    <citation type="journal article" date="2021" name="Sci. Rep.">
        <title>Diploid genomic architecture of Nitzschia inconspicua, an elite biomass production diatom.</title>
        <authorList>
            <person name="Oliver A."/>
            <person name="Podell S."/>
            <person name="Pinowska A."/>
            <person name="Traller J.C."/>
            <person name="Smith S.R."/>
            <person name="McClure R."/>
            <person name="Beliaev A."/>
            <person name="Bohutskyi P."/>
            <person name="Hill E.A."/>
            <person name="Rabines A."/>
            <person name="Zheng H."/>
            <person name="Allen L.Z."/>
            <person name="Kuo A."/>
            <person name="Grigoriev I.V."/>
            <person name="Allen A.E."/>
            <person name="Hazlebeck D."/>
            <person name="Allen E.E."/>
        </authorList>
    </citation>
    <scope>NUCLEOTIDE SEQUENCE</scope>
    <source>
        <strain evidence="1">Hildebrandi</strain>
    </source>
</reference>
<keyword evidence="2" id="KW-1185">Reference proteome</keyword>
<dbReference type="Proteomes" id="UP000693970">
    <property type="component" value="Unassembled WGS sequence"/>
</dbReference>